<dbReference type="RefSeq" id="WP_171353699.1">
    <property type="nucleotide sequence ID" value="NZ_VTXP01000015.1"/>
</dbReference>
<accession>A0AAP6ZV58</accession>
<proteinExistence type="predicted"/>
<evidence type="ECO:0000313" key="3">
    <source>
        <dbReference type="Proteomes" id="UP000576645"/>
    </source>
</evidence>
<dbReference type="AlphaFoldDB" id="A0AAP6ZV58"/>
<evidence type="ECO:0000313" key="2">
    <source>
        <dbReference type="EMBL" id="NOJ25203.1"/>
    </source>
</evidence>
<comment type="caution">
    <text evidence="2">The sequence shown here is derived from an EMBL/GenBank/DDBJ whole genome shotgun (WGS) entry which is preliminary data.</text>
</comment>
<keyword evidence="1" id="KW-0812">Transmembrane</keyword>
<reference evidence="2 3" key="1">
    <citation type="submission" date="2019-09" db="EMBL/GenBank/DDBJ databases">
        <title>Draft genome sequencing and comparative genomics of hatchery-associated Vibrios.</title>
        <authorList>
            <person name="Kehlet-Delgado H."/>
            <person name="Mueller R.S."/>
        </authorList>
    </citation>
    <scope>NUCLEOTIDE SEQUENCE [LARGE SCALE GENOMIC DNA]</scope>
    <source>
        <strain evidence="2 3">09-121-3</strain>
    </source>
</reference>
<sequence>MRVLNFIGYSILVIFSVLVLLLSVIIILNEGITFMDLVVGIICFLHFTRNYVSMDYYLQIKNAYQQEDKPIKIRR</sequence>
<evidence type="ECO:0000256" key="1">
    <source>
        <dbReference type="SAM" id="Phobius"/>
    </source>
</evidence>
<protein>
    <submittedName>
        <fullName evidence="2">Uncharacterized protein</fullName>
    </submittedName>
</protein>
<dbReference type="Proteomes" id="UP000576645">
    <property type="component" value="Unassembled WGS sequence"/>
</dbReference>
<keyword evidence="1" id="KW-1133">Transmembrane helix</keyword>
<dbReference type="EMBL" id="VTXP01000015">
    <property type="protein sequence ID" value="NOJ25203.1"/>
    <property type="molecule type" value="Genomic_DNA"/>
</dbReference>
<feature type="transmembrane region" description="Helical" evidence="1">
    <location>
        <begin position="34"/>
        <end position="52"/>
    </location>
</feature>
<name>A0AAP6ZV58_9VIBR</name>
<feature type="transmembrane region" description="Helical" evidence="1">
    <location>
        <begin position="7"/>
        <end position="28"/>
    </location>
</feature>
<gene>
    <name evidence="2" type="ORF">F0238_20990</name>
</gene>
<organism evidence="2 3">
    <name type="scientific">Vibrio coralliilyticus</name>
    <dbReference type="NCBI Taxonomy" id="190893"/>
    <lineage>
        <taxon>Bacteria</taxon>
        <taxon>Pseudomonadati</taxon>
        <taxon>Pseudomonadota</taxon>
        <taxon>Gammaproteobacteria</taxon>
        <taxon>Vibrionales</taxon>
        <taxon>Vibrionaceae</taxon>
        <taxon>Vibrio</taxon>
    </lineage>
</organism>
<keyword evidence="1" id="KW-0472">Membrane</keyword>